<proteinExistence type="predicted"/>
<dbReference type="PANTHER" id="PTHR43794:SF11">
    <property type="entry name" value="AMIDOHYDROLASE-RELATED DOMAIN-CONTAINING PROTEIN"/>
    <property type="match status" value="1"/>
</dbReference>
<dbReference type="InterPro" id="IPR011059">
    <property type="entry name" value="Metal-dep_hydrolase_composite"/>
</dbReference>
<evidence type="ECO:0000259" key="2">
    <source>
        <dbReference type="Pfam" id="PF01979"/>
    </source>
</evidence>
<dbReference type="GeneID" id="63184033"/>
<protein>
    <submittedName>
        <fullName evidence="3">Amidohydrolase family protein</fullName>
    </submittedName>
</protein>
<dbReference type="SUPFAM" id="SSF51556">
    <property type="entry name" value="Metallo-dependent hydrolases"/>
    <property type="match status" value="1"/>
</dbReference>
<organism evidence="3 4">
    <name type="scientific">Natrinema longum</name>
    <dbReference type="NCBI Taxonomy" id="370324"/>
    <lineage>
        <taxon>Archaea</taxon>
        <taxon>Methanobacteriati</taxon>
        <taxon>Methanobacteriota</taxon>
        <taxon>Stenosarchaea group</taxon>
        <taxon>Halobacteria</taxon>
        <taxon>Halobacteriales</taxon>
        <taxon>Natrialbaceae</taxon>
        <taxon>Natrinema</taxon>
    </lineage>
</organism>
<dbReference type="GO" id="GO:0016810">
    <property type="term" value="F:hydrolase activity, acting on carbon-nitrogen (but not peptide) bonds"/>
    <property type="evidence" value="ECO:0007669"/>
    <property type="project" value="InterPro"/>
</dbReference>
<dbReference type="Gene3D" id="2.30.40.10">
    <property type="entry name" value="Urease, subunit C, domain 1"/>
    <property type="match status" value="1"/>
</dbReference>
<sequence>MTDIAIRDAIVLTADEENRLFERGTIEIEDSVITAVRAARADDTAIDADRVIDGSGSLALPGLINAHTHLELTPLIGAFSDLELTELLAAMTAVYERIAEGEFDYLLEAGYELAAYNFLAGGVTTVNAMDVRPRVGADTFGEAGLRGFFGPALSDLFWDRSVDEQFARARRFIEEYHGTYDGRIRAAICPHDDWSCTRDLWERTASLAAEYPELPVHTHLLELEASNAMARANGAADSLSLLEEVGLLDDRLVAAHFRVADRDDVRRTAAADAGVVHCPSVFAYWNPDPELQWTPVPELRAAGVDVGLGIDDHYWHDSYDLFGEARQARLVASLEGTGRLSSMELVRLLTIEGARALGVGDELGSLAVGKRADVVLLAVDTPKFAPLTNVPARVANSAGAGDVETVLVDGEVVVEDGRVATMDADGVRSRVERAVERFADETGWNLHAGGGEPPGPLELARDLPKRGPARLLSRLALESIRAEFPG</sequence>
<evidence type="ECO:0000256" key="1">
    <source>
        <dbReference type="ARBA" id="ARBA00022801"/>
    </source>
</evidence>
<dbReference type="EMBL" id="CP071463">
    <property type="protein sequence ID" value="QSW83771.1"/>
    <property type="molecule type" value="Genomic_DNA"/>
</dbReference>
<keyword evidence="4" id="KW-1185">Reference proteome</keyword>
<dbReference type="InterPro" id="IPR032466">
    <property type="entry name" value="Metal_Hydrolase"/>
</dbReference>
<dbReference type="KEGG" id="hlo:J0X27_09775"/>
<dbReference type="InterPro" id="IPR050287">
    <property type="entry name" value="MTA/SAH_deaminase"/>
</dbReference>
<feature type="domain" description="Amidohydrolase-related" evidence="2">
    <location>
        <begin position="59"/>
        <end position="413"/>
    </location>
</feature>
<accession>A0A8A2U3Y2</accession>
<dbReference type="OrthoDB" id="24954at2157"/>
<dbReference type="InterPro" id="IPR006680">
    <property type="entry name" value="Amidohydro-rel"/>
</dbReference>
<dbReference type="Pfam" id="PF01979">
    <property type="entry name" value="Amidohydro_1"/>
    <property type="match status" value="1"/>
</dbReference>
<dbReference type="SUPFAM" id="SSF51338">
    <property type="entry name" value="Composite domain of metallo-dependent hydrolases"/>
    <property type="match status" value="1"/>
</dbReference>
<evidence type="ECO:0000313" key="4">
    <source>
        <dbReference type="Proteomes" id="UP000663191"/>
    </source>
</evidence>
<gene>
    <name evidence="3" type="ORF">J0X27_09775</name>
</gene>
<dbReference type="PANTHER" id="PTHR43794">
    <property type="entry name" value="AMINOHYDROLASE SSNA-RELATED"/>
    <property type="match status" value="1"/>
</dbReference>
<evidence type="ECO:0000313" key="3">
    <source>
        <dbReference type="EMBL" id="QSW83771.1"/>
    </source>
</evidence>
<dbReference type="AlphaFoldDB" id="A0A8A2U3Y2"/>
<reference evidence="3 4" key="1">
    <citation type="journal article" date="2006" name="Int. J. Syst. Evol. Microbiol.">
        <title>Haloterrigena longa sp. nov. and Haloterrigena limicola sp. nov., extremely halophilic archaea isolated from a salt lake.</title>
        <authorList>
            <person name="Cui H.L."/>
            <person name="Tohty D."/>
            <person name="Zhou P.J."/>
            <person name="Liu S.J."/>
        </authorList>
    </citation>
    <scope>NUCLEOTIDE SEQUENCE [LARGE SCALE GENOMIC DNA]</scope>
    <source>
        <strain evidence="3 4">ABH32</strain>
    </source>
</reference>
<dbReference type="Gene3D" id="3.20.20.140">
    <property type="entry name" value="Metal-dependent hydrolases"/>
    <property type="match status" value="1"/>
</dbReference>
<keyword evidence="1 3" id="KW-0378">Hydrolase</keyword>
<name>A0A8A2U3Y2_9EURY</name>
<dbReference type="Proteomes" id="UP000663191">
    <property type="component" value="Chromosome"/>
</dbReference>
<dbReference type="RefSeq" id="WP_207268960.1">
    <property type="nucleotide sequence ID" value="NZ_CP071463.1"/>
</dbReference>